<proteinExistence type="predicted"/>
<gene>
    <name evidence="1" type="ORF">EZS27_032810</name>
</gene>
<name>A0A5J4Q8Q0_9ZZZZ</name>
<evidence type="ECO:0000313" key="1">
    <source>
        <dbReference type="EMBL" id="KAA6316963.1"/>
    </source>
</evidence>
<dbReference type="AlphaFoldDB" id="A0A5J4Q8Q0"/>
<accession>A0A5J4Q8Q0</accession>
<dbReference type="EMBL" id="SNRY01004689">
    <property type="protein sequence ID" value="KAA6316963.1"/>
    <property type="molecule type" value="Genomic_DNA"/>
</dbReference>
<reference evidence="1" key="1">
    <citation type="submission" date="2019-03" db="EMBL/GenBank/DDBJ databases">
        <title>Single cell metagenomics reveals metabolic interactions within the superorganism composed of flagellate Streblomastix strix and complex community of Bacteroidetes bacteria on its surface.</title>
        <authorList>
            <person name="Treitli S.C."/>
            <person name="Kolisko M."/>
            <person name="Husnik F."/>
            <person name="Keeling P."/>
            <person name="Hampl V."/>
        </authorList>
    </citation>
    <scope>NUCLEOTIDE SEQUENCE</scope>
    <source>
        <strain evidence="1">STM</strain>
    </source>
</reference>
<organism evidence="1">
    <name type="scientific">termite gut metagenome</name>
    <dbReference type="NCBI Taxonomy" id="433724"/>
    <lineage>
        <taxon>unclassified sequences</taxon>
        <taxon>metagenomes</taxon>
        <taxon>organismal metagenomes</taxon>
    </lineage>
</organism>
<comment type="caution">
    <text evidence="1">The sequence shown here is derived from an EMBL/GenBank/DDBJ whole genome shotgun (WGS) entry which is preliminary data.</text>
</comment>
<protein>
    <submittedName>
        <fullName evidence="1">Uncharacterized protein</fullName>
    </submittedName>
</protein>
<sequence>MLKLVILSSDGCIFSDEDVIAIVKWQVIFQKAQGQSLEAIKEYVLHYNDFGESDSSTEIEKLVAAFFYEKKEF</sequence>